<dbReference type="AlphaFoldDB" id="A0A8H6T325"/>
<dbReference type="Proteomes" id="UP000636479">
    <property type="component" value="Unassembled WGS sequence"/>
</dbReference>
<protein>
    <submittedName>
        <fullName evidence="2">Uncharacterized protein</fullName>
    </submittedName>
</protein>
<proteinExistence type="predicted"/>
<dbReference type="RefSeq" id="XP_037223410.1">
    <property type="nucleotide sequence ID" value="XM_037360525.1"/>
</dbReference>
<organism evidence="2 3">
    <name type="scientific">Mycena indigotica</name>
    <dbReference type="NCBI Taxonomy" id="2126181"/>
    <lineage>
        <taxon>Eukaryota</taxon>
        <taxon>Fungi</taxon>
        <taxon>Dikarya</taxon>
        <taxon>Basidiomycota</taxon>
        <taxon>Agaricomycotina</taxon>
        <taxon>Agaricomycetes</taxon>
        <taxon>Agaricomycetidae</taxon>
        <taxon>Agaricales</taxon>
        <taxon>Marasmiineae</taxon>
        <taxon>Mycenaceae</taxon>
        <taxon>Mycena</taxon>
    </lineage>
</organism>
<gene>
    <name evidence="2" type="ORF">MIND_00368600</name>
</gene>
<accession>A0A8H6T325</accession>
<dbReference type="GeneID" id="59343041"/>
<reference evidence="2" key="1">
    <citation type="submission" date="2020-05" db="EMBL/GenBank/DDBJ databases">
        <title>Mycena genomes resolve the evolution of fungal bioluminescence.</title>
        <authorList>
            <person name="Tsai I.J."/>
        </authorList>
    </citation>
    <scope>NUCLEOTIDE SEQUENCE</scope>
    <source>
        <strain evidence="2">171206Taipei</strain>
    </source>
</reference>
<evidence type="ECO:0000256" key="1">
    <source>
        <dbReference type="SAM" id="MobiDB-lite"/>
    </source>
</evidence>
<evidence type="ECO:0000313" key="2">
    <source>
        <dbReference type="EMBL" id="KAF7309960.1"/>
    </source>
</evidence>
<sequence length="218" mass="23627">MSFAQRYDNLHSSPVSSSASLAALDFPIDTAVALQVKRGLPTKQRLKAKVARRAHDTGPALHSARPPPLLSPRRPSLTKQPRKVIVPQNHRFQSRAPSTATLSRQSITSTQQYLDPFLSISGRIRPDEDPTLVLPCSSPCTPALRSTSVSFEANDIISLVQEPSALSLLATVAFDASFLPKPPAKHQPPSDLAVLACVAAAQPLPLAQPSNRRRPWEL</sequence>
<keyword evidence="3" id="KW-1185">Reference proteome</keyword>
<comment type="caution">
    <text evidence="2">The sequence shown here is derived from an EMBL/GenBank/DDBJ whole genome shotgun (WGS) entry which is preliminary data.</text>
</comment>
<feature type="region of interest" description="Disordered" evidence="1">
    <location>
        <begin position="43"/>
        <end position="79"/>
    </location>
</feature>
<name>A0A8H6T325_9AGAR</name>
<dbReference type="EMBL" id="JACAZF010000003">
    <property type="protein sequence ID" value="KAF7309960.1"/>
    <property type="molecule type" value="Genomic_DNA"/>
</dbReference>
<evidence type="ECO:0000313" key="3">
    <source>
        <dbReference type="Proteomes" id="UP000636479"/>
    </source>
</evidence>